<dbReference type="AlphaFoldDB" id="A0A9W8Y4F8"/>
<evidence type="ECO:0000256" key="1">
    <source>
        <dbReference type="ARBA" id="ARBA00004123"/>
    </source>
</evidence>
<evidence type="ECO:0000256" key="9">
    <source>
        <dbReference type="SAM" id="MobiDB-lite"/>
    </source>
</evidence>
<organism evidence="11 12">
    <name type="scientific">Neocucurbitaria cava</name>
    <dbReference type="NCBI Taxonomy" id="798079"/>
    <lineage>
        <taxon>Eukaryota</taxon>
        <taxon>Fungi</taxon>
        <taxon>Dikarya</taxon>
        <taxon>Ascomycota</taxon>
        <taxon>Pezizomycotina</taxon>
        <taxon>Dothideomycetes</taxon>
        <taxon>Pleosporomycetidae</taxon>
        <taxon>Pleosporales</taxon>
        <taxon>Pleosporineae</taxon>
        <taxon>Cucurbitariaceae</taxon>
        <taxon>Neocucurbitaria</taxon>
    </lineage>
</organism>
<dbReference type="Pfam" id="PF03367">
    <property type="entry name" value="Zn_ribbon_ZPR1"/>
    <property type="match status" value="2"/>
</dbReference>
<evidence type="ECO:0000259" key="10">
    <source>
        <dbReference type="SMART" id="SM00709"/>
    </source>
</evidence>
<name>A0A9W8Y4F8_9PLEO</name>
<dbReference type="Proteomes" id="UP001140560">
    <property type="component" value="Unassembled WGS sequence"/>
</dbReference>
<dbReference type="InterPro" id="IPR042452">
    <property type="entry name" value="ZPR1_Znf1/2"/>
</dbReference>
<proteinExistence type="inferred from homology"/>
<keyword evidence="4" id="KW-0677">Repeat</keyword>
<dbReference type="PANTHER" id="PTHR10876:SF0">
    <property type="entry name" value="ZINC FINGER PROTEIN ZPR1"/>
    <property type="match status" value="1"/>
</dbReference>
<feature type="domain" description="Zinc finger ZPR1-type" evidence="10">
    <location>
        <begin position="274"/>
        <end position="436"/>
    </location>
</feature>
<comment type="caution">
    <text evidence="11">The sequence shown here is derived from an EMBL/GenBank/DDBJ whole genome shotgun (WGS) entry which is preliminary data.</text>
</comment>
<dbReference type="Gene3D" id="2.20.25.420">
    <property type="entry name" value="ZPR1, zinc finger domain"/>
    <property type="match status" value="2"/>
</dbReference>
<dbReference type="InterPro" id="IPR042451">
    <property type="entry name" value="ZPR1_A/B_dom"/>
</dbReference>
<gene>
    <name evidence="11" type="primary">ZPR1</name>
    <name evidence="11" type="ORF">N0V83_006867</name>
</gene>
<sequence length="490" mass="53680">MAQHQSLAKDLFEDMGRKVAEASAQEDTEDGTKVVDEIESLCMNCHEDGTTRLLLTKIPFFREIVLMSFECPHCHFKNSEIQSAGEIQQRGVKFTLKVETADDLSRQIIKGDTAIFRVEEIDLEIPPGRGQMTNVEGVLSMVAQDLEQKQEERKQAVPEVYEKVQGVIDTLKQMASGVRLPFKITIDDPAGNSSIEPPNVLHAGKYSRHEYPRSAAQNEALGLGDTSGEAPPTEIRPEYHASHMYPEMPSTSAPMVNNVDEDDIVENQVYSFPASCPGCTKSCTTNMKMVNIPHFKQVVLMSTVCDHCGYRSNEVKTGGEVPAKGRRITVSIGSKEDLSRDILKAESCALSCPELNLSVEPGTLGGRFTTVEGLLTQVRDDLKSSVFDTGDAGDSVDAASREKWNVFFAQLDAAIGGEVKFTIVLDDPLASSYVQSFTAPDPDPQLKLEDYERTEAEEEELGLKDMKTEGYEEGHAAEQAATNGATTNGA</sequence>
<protein>
    <submittedName>
        <fullName evidence="11">Nucleolar zinc-finger protein</fullName>
    </submittedName>
</protein>
<evidence type="ECO:0000256" key="7">
    <source>
        <dbReference type="ARBA" id="ARBA00023242"/>
    </source>
</evidence>
<evidence type="ECO:0000256" key="6">
    <source>
        <dbReference type="ARBA" id="ARBA00022833"/>
    </source>
</evidence>
<keyword evidence="3" id="KW-0479">Metal-binding</keyword>
<feature type="compositionally biased region" description="Basic and acidic residues" evidence="9">
    <location>
        <begin position="444"/>
        <end position="454"/>
    </location>
</feature>
<evidence type="ECO:0000313" key="11">
    <source>
        <dbReference type="EMBL" id="KAJ4367286.1"/>
    </source>
</evidence>
<feature type="compositionally biased region" description="Basic and acidic residues" evidence="9">
    <location>
        <begin position="461"/>
        <end position="476"/>
    </location>
</feature>
<dbReference type="FunFam" id="2.20.25.420:FF:000001">
    <property type="entry name" value="Zinc finger protein ZPR1"/>
    <property type="match status" value="1"/>
</dbReference>
<dbReference type="Gene3D" id="2.60.120.1040">
    <property type="entry name" value="ZPR1, A/B domain"/>
    <property type="match status" value="2"/>
</dbReference>
<dbReference type="InterPro" id="IPR056180">
    <property type="entry name" value="ZPR1_jr_dom"/>
</dbReference>
<dbReference type="NCBIfam" id="TIGR00310">
    <property type="entry name" value="ZPR1_znf"/>
    <property type="match status" value="2"/>
</dbReference>
<dbReference type="SMART" id="SM00709">
    <property type="entry name" value="Zpr1"/>
    <property type="match status" value="2"/>
</dbReference>
<dbReference type="GO" id="GO:0008270">
    <property type="term" value="F:zinc ion binding"/>
    <property type="evidence" value="ECO:0007669"/>
    <property type="project" value="UniProtKB-KW"/>
</dbReference>
<feature type="domain" description="Zinc finger ZPR1-type" evidence="10">
    <location>
        <begin position="40"/>
        <end position="197"/>
    </location>
</feature>
<keyword evidence="7" id="KW-0539">Nucleus</keyword>
<dbReference type="EMBL" id="JAPEUY010000012">
    <property type="protein sequence ID" value="KAJ4367286.1"/>
    <property type="molecule type" value="Genomic_DNA"/>
</dbReference>
<evidence type="ECO:0000256" key="3">
    <source>
        <dbReference type="ARBA" id="ARBA00022723"/>
    </source>
</evidence>
<evidence type="ECO:0000313" key="12">
    <source>
        <dbReference type="Proteomes" id="UP001140560"/>
    </source>
</evidence>
<dbReference type="PANTHER" id="PTHR10876">
    <property type="entry name" value="ZINC FINGER PROTEIN ZPR1"/>
    <property type="match status" value="1"/>
</dbReference>
<dbReference type="InterPro" id="IPR004457">
    <property type="entry name" value="Znf_ZPR1"/>
</dbReference>
<comment type="subcellular location">
    <subcellularLocation>
        <location evidence="1">Nucleus</location>
    </subcellularLocation>
</comment>
<evidence type="ECO:0000256" key="5">
    <source>
        <dbReference type="ARBA" id="ARBA00022771"/>
    </source>
</evidence>
<comment type="function">
    <text evidence="8">Acts as a protein folding chaperone for elongation factor 1-alpha.</text>
</comment>
<dbReference type="FunFam" id="2.20.25.420:FF:000002">
    <property type="entry name" value="Zinc finger protein ZPR1"/>
    <property type="match status" value="1"/>
</dbReference>
<evidence type="ECO:0000256" key="4">
    <source>
        <dbReference type="ARBA" id="ARBA00022737"/>
    </source>
</evidence>
<accession>A0A9W8Y4F8</accession>
<keyword evidence="6" id="KW-0862">Zinc</keyword>
<feature type="region of interest" description="Disordered" evidence="9">
    <location>
        <begin position="436"/>
        <end position="490"/>
    </location>
</feature>
<dbReference type="OrthoDB" id="308464at2759"/>
<dbReference type="GO" id="GO:0005634">
    <property type="term" value="C:nucleus"/>
    <property type="evidence" value="ECO:0007669"/>
    <property type="project" value="UniProtKB-SubCell"/>
</dbReference>
<keyword evidence="5 11" id="KW-0863">Zinc-finger</keyword>
<evidence type="ECO:0000256" key="2">
    <source>
        <dbReference type="ARBA" id="ARBA00008354"/>
    </source>
</evidence>
<feature type="compositionally biased region" description="Low complexity" evidence="9">
    <location>
        <begin position="477"/>
        <end position="490"/>
    </location>
</feature>
<evidence type="ECO:0000256" key="8">
    <source>
        <dbReference type="ARBA" id="ARBA00054139"/>
    </source>
</evidence>
<reference evidence="11" key="1">
    <citation type="submission" date="2022-10" db="EMBL/GenBank/DDBJ databases">
        <title>Tapping the CABI collections for fungal endophytes: first genome assemblies for Collariella, Neodidymelliopsis, Ascochyta clinopodiicola, Didymella pomorum, Didymosphaeria variabile, Neocosmospora piperis and Neocucurbitaria cava.</title>
        <authorList>
            <person name="Hill R."/>
        </authorList>
    </citation>
    <scope>NUCLEOTIDE SEQUENCE</scope>
    <source>
        <strain evidence="11">IMI 356814</strain>
    </source>
</reference>
<dbReference type="FunFam" id="2.60.120.1040:FF:000003">
    <property type="entry name" value="Zinc finger protein zpr1"/>
    <property type="match status" value="1"/>
</dbReference>
<dbReference type="Pfam" id="PF22794">
    <property type="entry name" value="jr-ZPR1"/>
    <property type="match status" value="2"/>
</dbReference>
<dbReference type="InterPro" id="IPR040141">
    <property type="entry name" value="ZPR1"/>
</dbReference>
<dbReference type="FunFam" id="2.60.120.1040:FF:000001">
    <property type="entry name" value="Zinc finger protein ZPR1"/>
    <property type="match status" value="1"/>
</dbReference>
<keyword evidence="12" id="KW-1185">Reference proteome</keyword>
<comment type="similarity">
    <text evidence="2">Belongs to the ZPR1 family.</text>
</comment>